<dbReference type="PANTHER" id="PTHR24060">
    <property type="entry name" value="METABOTROPIC GLUTAMATE RECEPTOR"/>
    <property type="match status" value="1"/>
</dbReference>
<comment type="caution">
    <text evidence="10">The sequence shown here is derived from an EMBL/GenBank/DDBJ whole genome shotgun (WGS) entry which is preliminary data.</text>
</comment>
<gene>
    <name evidence="10" type="primary">Vmn2r3</name>
    <name evidence="10" type="ORF">PHOROB_LOCUS12631</name>
</gene>
<dbReference type="InterPro" id="IPR028082">
    <property type="entry name" value="Peripla_BP_I"/>
</dbReference>
<keyword evidence="7" id="KW-0325">Glycoprotein</keyword>
<evidence type="ECO:0000256" key="7">
    <source>
        <dbReference type="ARBA" id="ARBA00023180"/>
    </source>
</evidence>
<reference evidence="10" key="1">
    <citation type="submission" date="2022-06" db="EMBL/GenBank/DDBJ databases">
        <authorList>
            <person name="Andreotti S."/>
            <person name="Wyler E."/>
        </authorList>
    </citation>
    <scope>NUCLEOTIDE SEQUENCE</scope>
</reference>
<dbReference type="InterPro" id="IPR000337">
    <property type="entry name" value="GPCR_3"/>
</dbReference>
<proteinExistence type="predicted"/>
<keyword evidence="11" id="KW-1185">Reference proteome</keyword>
<keyword evidence="4" id="KW-1133">Transmembrane helix</keyword>
<dbReference type="InterPro" id="IPR001828">
    <property type="entry name" value="ANF_lig-bd_rcpt"/>
</dbReference>
<evidence type="ECO:0000256" key="6">
    <source>
        <dbReference type="ARBA" id="ARBA00023170"/>
    </source>
</evidence>
<keyword evidence="2" id="KW-0812">Transmembrane</keyword>
<dbReference type="Gene3D" id="3.40.50.2300">
    <property type="match status" value="1"/>
</dbReference>
<evidence type="ECO:0000256" key="2">
    <source>
        <dbReference type="ARBA" id="ARBA00022692"/>
    </source>
</evidence>
<organism evidence="10 11">
    <name type="scientific">Phodopus roborovskii</name>
    <name type="common">Roborovski's desert hamster</name>
    <name type="synonym">Cricetulus roborovskii</name>
    <dbReference type="NCBI Taxonomy" id="109678"/>
    <lineage>
        <taxon>Eukaryota</taxon>
        <taxon>Metazoa</taxon>
        <taxon>Chordata</taxon>
        <taxon>Craniata</taxon>
        <taxon>Vertebrata</taxon>
        <taxon>Euteleostomi</taxon>
        <taxon>Mammalia</taxon>
        <taxon>Eutheria</taxon>
        <taxon>Euarchontoglires</taxon>
        <taxon>Glires</taxon>
        <taxon>Rodentia</taxon>
        <taxon>Myomorpha</taxon>
        <taxon>Muroidea</taxon>
        <taxon>Cricetidae</taxon>
        <taxon>Cricetinae</taxon>
        <taxon>Phodopus</taxon>
    </lineage>
</organism>
<evidence type="ECO:0000256" key="8">
    <source>
        <dbReference type="SAM" id="SignalP"/>
    </source>
</evidence>
<accession>A0AAU9ZU91</accession>
<name>A0AAU9ZU91_PHORO</name>
<evidence type="ECO:0000313" key="11">
    <source>
        <dbReference type="Proteomes" id="UP001152836"/>
    </source>
</evidence>
<keyword evidence="3 8" id="KW-0732">Signal</keyword>
<dbReference type="PRINTS" id="PR00248">
    <property type="entry name" value="GPCRMGR"/>
</dbReference>
<feature type="chain" id="PRO_5043762544" evidence="8">
    <location>
        <begin position="23"/>
        <end position="180"/>
    </location>
</feature>
<dbReference type="AlphaFoldDB" id="A0AAU9ZU91"/>
<dbReference type="Proteomes" id="UP001152836">
    <property type="component" value="Unassembled WGS sequence"/>
</dbReference>
<dbReference type="InterPro" id="IPR050726">
    <property type="entry name" value="mGluR"/>
</dbReference>
<keyword evidence="5" id="KW-0472">Membrane</keyword>
<dbReference type="Pfam" id="PF01094">
    <property type="entry name" value="ANF_receptor"/>
    <property type="match status" value="1"/>
</dbReference>
<evidence type="ECO:0000256" key="3">
    <source>
        <dbReference type="ARBA" id="ARBA00022729"/>
    </source>
</evidence>
<dbReference type="SUPFAM" id="SSF53822">
    <property type="entry name" value="Periplasmic binding protein-like I"/>
    <property type="match status" value="1"/>
</dbReference>
<feature type="domain" description="Receptor ligand binding region" evidence="9">
    <location>
        <begin position="86"/>
        <end position="175"/>
    </location>
</feature>
<feature type="signal peptide" evidence="8">
    <location>
        <begin position="1"/>
        <end position="22"/>
    </location>
</feature>
<evidence type="ECO:0000259" key="9">
    <source>
        <dbReference type="Pfam" id="PF01094"/>
    </source>
</evidence>
<evidence type="ECO:0000256" key="1">
    <source>
        <dbReference type="ARBA" id="ARBA00004141"/>
    </source>
</evidence>
<evidence type="ECO:0000256" key="4">
    <source>
        <dbReference type="ARBA" id="ARBA00022989"/>
    </source>
</evidence>
<keyword evidence="6" id="KW-0675">Receptor</keyword>
<dbReference type="GO" id="GO:0016020">
    <property type="term" value="C:membrane"/>
    <property type="evidence" value="ECO:0007669"/>
    <property type="project" value="UniProtKB-SubCell"/>
</dbReference>
<comment type="subcellular location">
    <subcellularLocation>
        <location evidence="1">Membrane</location>
        <topology evidence="1">Multi-pass membrane protein</topology>
    </subcellularLocation>
</comment>
<evidence type="ECO:0000313" key="10">
    <source>
        <dbReference type="EMBL" id="CAH6897347.1"/>
    </source>
</evidence>
<evidence type="ECO:0000256" key="5">
    <source>
        <dbReference type="ARBA" id="ARBA00023136"/>
    </source>
</evidence>
<sequence>MVSRKKYLVLVLTAFLWVELHAQNKNKNMKCRLLGKFNLTGYVETKNHSVVIGGLFPIHSRTIPTDHDGEPISAMCEGFNFRGFRWMKTMIHTIKEINERKDILPNHTLGYQIFDTCYTISKTMETAFTFLTGQEEYQPNFRNGTGKYLVGIIGAGGSSLSVAASRILGLYYVPQTGESK</sequence>
<protein>
    <submittedName>
        <fullName evidence="10">Vmn2r3 protein</fullName>
    </submittedName>
</protein>
<dbReference type="GO" id="GO:0004930">
    <property type="term" value="F:G protein-coupled receptor activity"/>
    <property type="evidence" value="ECO:0007669"/>
    <property type="project" value="InterPro"/>
</dbReference>
<dbReference type="EMBL" id="CALSGD010001524">
    <property type="protein sequence ID" value="CAH6897347.1"/>
    <property type="molecule type" value="Genomic_DNA"/>
</dbReference>